<dbReference type="PIRSF" id="PIRSF019302">
    <property type="entry name" value="UCP019302"/>
    <property type="match status" value="1"/>
</dbReference>
<keyword evidence="2" id="KW-1185">Reference proteome</keyword>
<dbReference type="Pfam" id="PF10084">
    <property type="entry name" value="DUF2322"/>
    <property type="match status" value="1"/>
</dbReference>
<protein>
    <submittedName>
        <fullName evidence="1">DUF2322 family protein</fullName>
    </submittedName>
</protein>
<dbReference type="EMBL" id="CP071796">
    <property type="protein sequence ID" value="QTD43935.1"/>
    <property type="molecule type" value="Genomic_DNA"/>
</dbReference>
<dbReference type="KEGG" id="otd:J1M35_12360"/>
<dbReference type="AlphaFoldDB" id="A0A975H294"/>
<dbReference type="RefSeq" id="WP_208007343.1">
    <property type="nucleotide sequence ID" value="NZ_CP071796.1"/>
</dbReference>
<name>A0A975H294_9BURK</name>
<organism evidence="1 2">
    <name type="scientific">Ottowia testudinis</name>
    <dbReference type="NCBI Taxonomy" id="2816950"/>
    <lineage>
        <taxon>Bacteria</taxon>
        <taxon>Pseudomonadati</taxon>
        <taxon>Pseudomonadota</taxon>
        <taxon>Betaproteobacteria</taxon>
        <taxon>Burkholderiales</taxon>
        <taxon>Comamonadaceae</taxon>
        <taxon>Ottowia</taxon>
    </lineage>
</organism>
<evidence type="ECO:0000313" key="2">
    <source>
        <dbReference type="Proteomes" id="UP000663903"/>
    </source>
</evidence>
<gene>
    <name evidence="1" type="ORF">J1M35_12360</name>
</gene>
<sequence length="108" mass="11234">MNFAGILSTLPAVDHLKGLDVVEADGALVHHIPAAPGKMGSLRVYNALAEKFGGTLNGDAVAQGLAWFAEHVADARARPGAHPNIDLLLDARAAAHGWRLVPRGVNGD</sequence>
<dbReference type="InterPro" id="IPR016755">
    <property type="entry name" value="UCP019302"/>
</dbReference>
<proteinExistence type="predicted"/>
<accession>A0A975H294</accession>
<evidence type="ECO:0000313" key="1">
    <source>
        <dbReference type="EMBL" id="QTD43935.1"/>
    </source>
</evidence>
<reference evidence="1" key="1">
    <citation type="submission" date="2021-03" db="EMBL/GenBank/DDBJ databases">
        <title>Ottowia sp. 27C isolated from the cloaca of a Giant Asian pond turtle (Heosemys grandis).</title>
        <authorList>
            <person name="Spergser J."/>
            <person name="Busse H.-J."/>
        </authorList>
    </citation>
    <scope>NUCLEOTIDE SEQUENCE</scope>
    <source>
        <strain evidence="1">27C</strain>
    </source>
</reference>
<dbReference type="Proteomes" id="UP000663903">
    <property type="component" value="Chromosome"/>
</dbReference>